<evidence type="ECO:0000259" key="7">
    <source>
        <dbReference type="PROSITE" id="PS50011"/>
    </source>
</evidence>
<feature type="transmembrane region" description="Helical" evidence="6">
    <location>
        <begin position="606"/>
        <end position="623"/>
    </location>
</feature>
<feature type="transmembrane region" description="Helical" evidence="6">
    <location>
        <begin position="548"/>
        <end position="571"/>
    </location>
</feature>
<dbReference type="PROSITE" id="PS50011">
    <property type="entry name" value="PROTEIN_KINASE_DOM"/>
    <property type="match status" value="1"/>
</dbReference>
<dbReference type="PATRIC" id="fig|1415166.3.peg.3567"/>
<dbReference type="Gene3D" id="1.10.510.10">
    <property type="entry name" value="Transferase(Phosphotransferase) domain 1"/>
    <property type="match status" value="2"/>
</dbReference>
<keyword evidence="6" id="KW-0472">Membrane</keyword>
<dbReference type="PROSITE" id="PS00108">
    <property type="entry name" value="PROTEIN_KINASE_ST"/>
    <property type="match status" value="1"/>
</dbReference>
<keyword evidence="4 5" id="KW-0067">ATP-binding</keyword>
<sequence>MTHDLGATAPDPGADRATATQTALTSLVARFAQQWQTPGDPPDLSAHLPAEPALRRSALIELIKVDLHERWQRDTDAPRLADYSRRFPELTAAPLPPDLVYEEISARSRRDNHDVDLTEYRQDYPTQMARISQRLDTGHQDDPADPDAEPALRTTMLADPTALDALDTINPGATVDDFDLLLPLGQGAFARVFLARQRSMGRLVAVKISHDRGSEPQTLAQLDHDHIVRVFDKRQITDQHLKLMYMQYVPGGTLLGVLRMLRRTTPAQRNGQLLLEAIDAATTTGGVLEPQPSPTRTEISRLSWPETVARLGSRLAAALDYANHRGILHRDIKPANVLLTADGQPKLADFNISFSRHLPGANPVAYFGGSLPYMAPEQLEACHPNLDTTAADLDTRADLYALAVVLWELLTGRIPFDDGHDAGETEQSLQAMIDRRRTPIAERFDADLPPDTPALLRHALLTCLSPDPADRYATGAELAQQLDLSQDRAARDLVDPPTHSLRARLRMRPMPVVTLSSLLGHLLAGLYLGSHDLRLIRDALGPDAAGQVARLGIIVILIGYPIAIGALLYWCRSVFIVPNGLRRGRQFDADTLAAARAATLACGDRIAIATFAGWLAALAIFLAELHRLGGLPAGLTTSLIACYLVAACVAVVYTYFPVTYFVLHWYYPGLVAAGPTTPADAAMLRRMVHRSRIYLGVAACVPLIGVPAGLVFLTPDQQQLVIGPIVGLCVGGLFAFLITLRTFYALETDLNALDRVLDPHPRT</sequence>
<feature type="domain" description="Protein kinase" evidence="7">
    <location>
        <begin position="178"/>
        <end position="484"/>
    </location>
</feature>
<dbReference type="SUPFAM" id="SSF56112">
    <property type="entry name" value="Protein kinase-like (PK-like)"/>
    <property type="match status" value="1"/>
</dbReference>
<dbReference type="PANTHER" id="PTHR43289">
    <property type="entry name" value="MITOGEN-ACTIVATED PROTEIN KINASE KINASE KINASE 20-RELATED"/>
    <property type="match status" value="1"/>
</dbReference>
<name>W5TGY6_9NOCA</name>
<keyword evidence="3 8" id="KW-0418">Kinase</keyword>
<feature type="binding site" evidence="5">
    <location>
        <position position="207"/>
    </location>
    <ligand>
        <name>ATP</name>
        <dbReference type="ChEBI" id="CHEBI:30616"/>
    </ligand>
</feature>
<gene>
    <name evidence="8" type="ORF">NONO_c34760</name>
</gene>
<dbReference type="RefSeq" id="WP_025349706.1">
    <property type="nucleotide sequence ID" value="NZ_CP006850.1"/>
</dbReference>
<dbReference type="SMART" id="SM00220">
    <property type="entry name" value="S_TKc"/>
    <property type="match status" value="1"/>
</dbReference>
<keyword evidence="6" id="KW-1133">Transmembrane helix</keyword>
<keyword evidence="6" id="KW-0812">Transmembrane</keyword>
<dbReference type="AlphaFoldDB" id="W5TGY6"/>
<dbReference type="GO" id="GO:0005524">
    <property type="term" value="F:ATP binding"/>
    <property type="evidence" value="ECO:0007669"/>
    <property type="project" value="UniProtKB-UniRule"/>
</dbReference>
<evidence type="ECO:0000256" key="2">
    <source>
        <dbReference type="ARBA" id="ARBA00022741"/>
    </source>
</evidence>
<keyword evidence="8" id="KW-0723">Serine/threonine-protein kinase</keyword>
<evidence type="ECO:0000313" key="9">
    <source>
        <dbReference type="Proteomes" id="UP000019150"/>
    </source>
</evidence>
<dbReference type="Pfam" id="PF00069">
    <property type="entry name" value="Pkinase"/>
    <property type="match status" value="1"/>
</dbReference>
<dbReference type="PANTHER" id="PTHR43289:SF34">
    <property type="entry name" value="SERINE_THREONINE-PROTEIN KINASE YBDM-RELATED"/>
    <property type="match status" value="1"/>
</dbReference>
<dbReference type="Proteomes" id="UP000019150">
    <property type="component" value="Chromosome"/>
</dbReference>
<organism evidence="8 9">
    <name type="scientific">Nocardia nova SH22a</name>
    <dbReference type="NCBI Taxonomy" id="1415166"/>
    <lineage>
        <taxon>Bacteria</taxon>
        <taxon>Bacillati</taxon>
        <taxon>Actinomycetota</taxon>
        <taxon>Actinomycetes</taxon>
        <taxon>Mycobacteriales</taxon>
        <taxon>Nocardiaceae</taxon>
        <taxon>Nocardia</taxon>
    </lineage>
</organism>
<dbReference type="HOGENOM" id="CLU_012667_0_0_11"/>
<evidence type="ECO:0000256" key="3">
    <source>
        <dbReference type="ARBA" id="ARBA00022777"/>
    </source>
</evidence>
<dbReference type="InterPro" id="IPR011009">
    <property type="entry name" value="Kinase-like_dom_sf"/>
</dbReference>
<dbReference type="GO" id="GO:0004674">
    <property type="term" value="F:protein serine/threonine kinase activity"/>
    <property type="evidence" value="ECO:0007669"/>
    <property type="project" value="UniProtKB-KW"/>
</dbReference>
<dbReference type="InterPro" id="IPR000719">
    <property type="entry name" value="Prot_kinase_dom"/>
</dbReference>
<proteinExistence type="predicted"/>
<dbReference type="STRING" id="1415166.NONO_c34760"/>
<keyword evidence="2 5" id="KW-0547">Nucleotide-binding</keyword>
<dbReference type="KEGG" id="nno:NONO_c34760"/>
<evidence type="ECO:0000313" key="8">
    <source>
        <dbReference type="EMBL" id="AHH18263.1"/>
    </source>
</evidence>
<evidence type="ECO:0000256" key="4">
    <source>
        <dbReference type="ARBA" id="ARBA00022840"/>
    </source>
</evidence>
<dbReference type="InterPro" id="IPR017441">
    <property type="entry name" value="Protein_kinase_ATP_BS"/>
</dbReference>
<reference evidence="8 9" key="1">
    <citation type="journal article" date="2014" name="Appl. Environ. Microbiol.">
        <title>Insights into the Microbial Degradation of Rubber and Gutta-Percha by Analysis of the Complete Genome of Nocardia nova SH22a.</title>
        <authorList>
            <person name="Luo Q."/>
            <person name="Hiessl S."/>
            <person name="Poehlein A."/>
            <person name="Daniel R."/>
            <person name="Steinbuchel A."/>
        </authorList>
    </citation>
    <scope>NUCLEOTIDE SEQUENCE [LARGE SCALE GENOMIC DNA]</scope>
    <source>
        <strain evidence="8">SH22a</strain>
    </source>
</reference>
<dbReference type="EMBL" id="CP006850">
    <property type="protein sequence ID" value="AHH18263.1"/>
    <property type="molecule type" value="Genomic_DNA"/>
</dbReference>
<evidence type="ECO:0000256" key="1">
    <source>
        <dbReference type="ARBA" id="ARBA00022679"/>
    </source>
</evidence>
<dbReference type="PROSITE" id="PS00107">
    <property type="entry name" value="PROTEIN_KINASE_ATP"/>
    <property type="match status" value="1"/>
</dbReference>
<feature type="transmembrane region" description="Helical" evidence="6">
    <location>
        <begin position="720"/>
        <end position="740"/>
    </location>
</feature>
<protein>
    <submittedName>
        <fullName evidence="8">Putative serine/threonine protein kinase</fullName>
    </submittedName>
</protein>
<evidence type="ECO:0000256" key="6">
    <source>
        <dbReference type="SAM" id="Phobius"/>
    </source>
</evidence>
<dbReference type="InterPro" id="IPR008271">
    <property type="entry name" value="Ser/Thr_kinase_AS"/>
</dbReference>
<feature type="transmembrane region" description="Helical" evidence="6">
    <location>
        <begin position="635"/>
        <end position="656"/>
    </location>
</feature>
<dbReference type="OrthoDB" id="4569664at2"/>
<dbReference type="CDD" id="cd14014">
    <property type="entry name" value="STKc_PknB_like"/>
    <property type="match status" value="1"/>
</dbReference>
<keyword evidence="9" id="KW-1185">Reference proteome</keyword>
<feature type="transmembrane region" description="Helical" evidence="6">
    <location>
        <begin position="693"/>
        <end position="714"/>
    </location>
</feature>
<evidence type="ECO:0000256" key="5">
    <source>
        <dbReference type="PROSITE-ProRule" id="PRU10141"/>
    </source>
</evidence>
<keyword evidence="1" id="KW-0808">Transferase</keyword>
<dbReference type="eggNOG" id="COG0515">
    <property type="taxonomic scope" value="Bacteria"/>
</dbReference>
<accession>W5TGY6</accession>